<evidence type="ECO:0000313" key="3">
    <source>
        <dbReference type="RefSeq" id="XP_022236038.1"/>
    </source>
</evidence>
<dbReference type="RefSeq" id="XP_022236038.1">
    <property type="nucleotide sequence ID" value="XM_022380330.1"/>
</dbReference>
<keyword evidence="2" id="KW-1185">Reference proteome</keyword>
<organism evidence="2 3">
    <name type="scientific">Limulus polyphemus</name>
    <name type="common">Atlantic horseshoe crab</name>
    <dbReference type="NCBI Taxonomy" id="6850"/>
    <lineage>
        <taxon>Eukaryota</taxon>
        <taxon>Metazoa</taxon>
        <taxon>Ecdysozoa</taxon>
        <taxon>Arthropoda</taxon>
        <taxon>Chelicerata</taxon>
        <taxon>Merostomata</taxon>
        <taxon>Xiphosura</taxon>
        <taxon>Limulidae</taxon>
        <taxon>Limulus</taxon>
    </lineage>
</organism>
<gene>
    <name evidence="3" type="primary">LOC111083677</name>
</gene>
<accession>A0ABM1RXD3</accession>
<evidence type="ECO:0000313" key="2">
    <source>
        <dbReference type="Proteomes" id="UP000694941"/>
    </source>
</evidence>
<proteinExistence type="predicted"/>
<keyword evidence="1" id="KW-0732">Signal</keyword>
<sequence length="243" mass="26007">MTGACGCVVFFFLLACVVASDLYGDQGGFVSSYGYGKPFATEYARTKVISVEKKTGTEDGDAVNYHVAPPPKVSSYSGGYSTGFHSSYGTSTPRKYSTSFAYSHPGPNTHTPIHQGYARSKVVTVEKTLGTGDAKPVDYHVSPPPKVSSYSDGYTTRFHSSYGTSVPHRTYGGTYAQVPQAYGSTFVSSTPFGAHAGSYGLSYKKHTPSITRPVVSSVQHNIGSFVADTLKSTYPSRDSFLKL</sequence>
<reference evidence="3" key="1">
    <citation type="submission" date="2025-08" db="UniProtKB">
        <authorList>
            <consortium name="RefSeq"/>
        </authorList>
    </citation>
    <scope>IDENTIFICATION</scope>
    <source>
        <tissue evidence="3">Muscle</tissue>
    </source>
</reference>
<feature type="signal peptide" evidence="1">
    <location>
        <begin position="1"/>
        <end position="19"/>
    </location>
</feature>
<protein>
    <submittedName>
        <fullName evidence="3">Uncharacterized protein LOC111083677</fullName>
    </submittedName>
</protein>
<dbReference type="GeneID" id="111083677"/>
<dbReference type="Proteomes" id="UP000694941">
    <property type="component" value="Unplaced"/>
</dbReference>
<feature type="chain" id="PRO_5047238415" evidence="1">
    <location>
        <begin position="20"/>
        <end position="243"/>
    </location>
</feature>
<evidence type="ECO:0000256" key="1">
    <source>
        <dbReference type="SAM" id="SignalP"/>
    </source>
</evidence>
<name>A0ABM1RXD3_LIMPO</name>